<reference evidence="3" key="1">
    <citation type="submission" date="2020-04" db="EMBL/GenBank/DDBJ databases">
        <authorList>
            <person name="Neveu A P."/>
        </authorList>
    </citation>
    <scope>NUCLEOTIDE SEQUENCE</scope>
    <source>
        <tissue evidence="3">Whole embryo</tissue>
    </source>
</reference>
<dbReference type="EMBL" id="LR785162">
    <property type="protein sequence ID" value="CAB3245875.1"/>
    <property type="molecule type" value="mRNA"/>
</dbReference>
<dbReference type="InterPro" id="IPR002209">
    <property type="entry name" value="Fibroblast_GF_fam"/>
</dbReference>
<dbReference type="SMART" id="SM00442">
    <property type="entry name" value="FGF"/>
    <property type="match status" value="1"/>
</dbReference>
<gene>
    <name evidence="3" type="primary">Fgf11</name>
    <name evidence="3" type="synonym">12</name>
    <name evidence="3" type="synonym">13</name>
    <name evidence="3" type="synonym">14</name>
</gene>
<protein>
    <recommendedName>
        <fullName evidence="2">Fibroblast growth factor</fullName>
        <shortName evidence="2">FGF</shortName>
    </recommendedName>
</protein>
<dbReference type="GO" id="GO:0008083">
    <property type="term" value="F:growth factor activity"/>
    <property type="evidence" value="ECO:0007669"/>
    <property type="project" value="InterPro"/>
</dbReference>
<dbReference type="Gene3D" id="2.80.10.50">
    <property type="match status" value="1"/>
</dbReference>
<dbReference type="PANTHER" id="PTHR11486">
    <property type="entry name" value="FIBROBLAST GROWTH FACTOR"/>
    <property type="match status" value="1"/>
</dbReference>
<name>A0A6F9DC47_9ASCI</name>
<sequence length="196" mass="22336">MHQFFLHVAFTVSPHMPFKCPCGRGLKFRAPEVEPQLKGVKTQLLSRQGFYLSVDRENGSVYGIPEDGDATVFYLIPVGLRIVSIQHRDTLLYVAMNNEGRLYTTDSYSSECKFKESVYENYYVVYTSCLYKQLESGRPWNIGLGKDGIPVKGSRAKKHKTCTHFVPRPIEVQMFKEPSLCDIAVANRSDAKKRKT</sequence>
<evidence type="ECO:0000256" key="1">
    <source>
        <dbReference type="ARBA" id="ARBA00007936"/>
    </source>
</evidence>
<dbReference type="Pfam" id="PF00167">
    <property type="entry name" value="FGF"/>
    <property type="match status" value="1"/>
</dbReference>
<dbReference type="AlphaFoldDB" id="A0A6F9DC47"/>
<dbReference type="InterPro" id="IPR008996">
    <property type="entry name" value="IL1/FGF"/>
</dbReference>
<evidence type="ECO:0000313" key="3">
    <source>
        <dbReference type="EMBL" id="CAB3245875.1"/>
    </source>
</evidence>
<comment type="similarity">
    <text evidence="1 2">Belongs to the heparin-binding growth factors family.</text>
</comment>
<dbReference type="SUPFAM" id="SSF50353">
    <property type="entry name" value="Cytokine"/>
    <property type="match status" value="1"/>
</dbReference>
<proteinExistence type="evidence at transcript level"/>
<evidence type="ECO:0000256" key="2">
    <source>
        <dbReference type="RuleBase" id="RU049442"/>
    </source>
</evidence>
<dbReference type="PRINTS" id="PR00263">
    <property type="entry name" value="HBGFFGF"/>
</dbReference>
<dbReference type="PRINTS" id="PR00262">
    <property type="entry name" value="IL1HBGF"/>
</dbReference>
<organism evidence="3">
    <name type="scientific">Phallusia mammillata</name>
    <dbReference type="NCBI Taxonomy" id="59560"/>
    <lineage>
        <taxon>Eukaryota</taxon>
        <taxon>Metazoa</taxon>
        <taxon>Chordata</taxon>
        <taxon>Tunicata</taxon>
        <taxon>Ascidiacea</taxon>
        <taxon>Phlebobranchia</taxon>
        <taxon>Ascidiidae</taxon>
        <taxon>Phallusia</taxon>
    </lineage>
</organism>
<accession>A0A6F9DC47</accession>
<dbReference type="PROSITE" id="PS00247">
    <property type="entry name" value="HBGF_FGF"/>
    <property type="match status" value="1"/>
</dbReference>